<dbReference type="GO" id="GO:0016491">
    <property type="term" value="F:oxidoreductase activity"/>
    <property type="evidence" value="ECO:0007669"/>
    <property type="project" value="UniProtKB-KW"/>
</dbReference>
<feature type="signal peptide" evidence="2">
    <location>
        <begin position="1"/>
        <end position="24"/>
    </location>
</feature>
<dbReference type="Proteomes" id="UP001626550">
    <property type="component" value="Unassembled WGS sequence"/>
</dbReference>
<dbReference type="SUPFAM" id="SSF51735">
    <property type="entry name" value="NAD(P)-binding Rossmann-fold domains"/>
    <property type="match status" value="1"/>
</dbReference>
<evidence type="ECO:0000313" key="4">
    <source>
        <dbReference type="Proteomes" id="UP001626550"/>
    </source>
</evidence>
<evidence type="ECO:0000256" key="2">
    <source>
        <dbReference type="SAM" id="SignalP"/>
    </source>
</evidence>
<evidence type="ECO:0000256" key="1">
    <source>
        <dbReference type="ARBA" id="ARBA00023002"/>
    </source>
</evidence>
<organism evidence="3 4">
    <name type="scientific">Cichlidogyrus casuarinus</name>
    <dbReference type="NCBI Taxonomy" id="1844966"/>
    <lineage>
        <taxon>Eukaryota</taxon>
        <taxon>Metazoa</taxon>
        <taxon>Spiralia</taxon>
        <taxon>Lophotrochozoa</taxon>
        <taxon>Platyhelminthes</taxon>
        <taxon>Monogenea</taxon>
        <taxon>Monopisthocotylea</taxon>
        <taxon>Dactylogyridea</taxon>
        <taxon>Ancyrocephalidae</taxon>
        <taxon>Cichlidogyrus</taxon>
    </lineage>
</organism>
<dbReference type="Pfam" id="PF00106">
    <property type="entry name" value="adh_short"/>
    <property type="match status" value="1"/>
</dbReference>
<dbReference type="InterPro" id="IPR002347">
    <property type="entry name" value="SDR_fam"/>
</dbReference>
<keyword evidence="4" id="KW-1185">Reference proteome</keyword>
<keyword evidence="1" id="KW-0560">Oxidoreductase</keyword>
<gene>
    <name evidence="3" type="ORF">Ciccas_011455</name>
</gene>
<evidence type="ECO:0000313" key="3">
    <source>
        <dbReference type="EMBL" id="KAL3309990.1"/>
    </source>
</evidence>
<name>A0ABD2PR71_9PLAT</name>
<proteinExistence type="predicted"/>
<dbReference type="InterPro" id="IPR036291">
    <property type="entry name" value="NAD(P)-bd_dom_sf"/>
</dbReference>
<dbReference type="PANTHER" id="PTHR43157:SF31">
    <property type="entry name" value="PHOSPHATIDYLINOSITOL-GLYCAN BIOSYNTHESIS CLASS F PROTEIN"/>
    <property type="match status" value="1"/>
</dbReference>
<comment type="caution">
    <text evidence="3">The sequence shown here is derived from an EMBL/GenBank/DDBJ whole genome shotgun (WGS) entry which is preliminary data.</text>
</comment>
<feature type="non-terminal residue" evidence="3">
    <location>
        <position position="298"/>
    </location>
</feature>
<dbReference type="EMBL" id="JBJKFK010003354">
    <property type="protein sequence ID" value="KAL3309990.1"/>
    <property type="molecule type" value="Genomic_DNA"/>
</dbReference>
<dbReference type="PRINTS" id="PR00081">
    <property type="entry name" value="GDHRDH"/>
</dbReference>
<reference evidence="3 4" key="1">
    <citation type="submission" date="2024-11" db="EMBL/GenBank/DDBJ databases">
        <title>Adaptive evolution of stress response genes in parasites aligns with host niche diversity.</title>
        <authorList>
            <person name="Hahn C."/>
            <person name="Resl P."/>
        </authorList>
    </citation>
    <scope>NUCLEOTIDE SEQUENCE [LARGE SCALE GENOMIC DNA]</scope>
    <source>
        <strain evidence="3">EGGRZ-B1_66</strain>
        <tissue evidence="3">Body</tissue>
    </source>
</reference>
<sequence length="298" mass="33105">MIRTALAVYLALLGLRCLLKYWKGGVCKSKKRLDGKRIIVTGTTSGIGYETALDLAKRGSTVIMACRTELSALICRSRMLECSPELKPQQLVAKTLDLASFESIRAFCDEIQAEYTSIDALVCTASIRATKYPGSKTLDGLPLVIGTNYVGNFVLVKLLLPLLLRNKIFPDKGRVIVVSSSKHYQAKSHWNDILELHDGTEYENSMLANVAFCKDLARRNMFQPFITASVNPGLVATDMKNRTLAQYILYPFTKSDFAGAQTILHCLLDDDIVSGAYYSDCARTRESSFATQHFSFQL</sequence>
<feature type="chain" id="PRO_5044745419" evidence="2">
    <location>
        <begin position="25"/>
        <end position="298"/>
    </location>
</feature>
<accession>A0ABD2PR71</accession>
<dbReference type="AlphaFoldDB" id="A0ABD2PR71"/>
<keyword evidence="2" id="KW-0732">Signal</keyword>
<dbReference type="PANTHER" id="PTHR43157">
    <property type="entry name" value="PHOSPHATIDYLINOSITOL-GLYCAN BIOSYNTHESIS CLASS F PROTEIN-RELATED"/>
    <property type="match status" value="1"/>
</dbReference>
<protein>
    <submittedName>
        <fullName evidence="3">Uncharacterized protein</fullName>
    </submittedName>
</protein>
<dbReference type="Gene3D" id="3.40.50.720">
    <property type="entry name" value="NAD(P)-binding Rossmann-like Domain"/>
    <property type="match status" value="1"/>
</dbReference>